<dbReference type="InterPro" id="IPR013922">
    <property type="entry name" value="Cyclin_PHO80-like"/>
</dbReference>
<feature type="compositionally biased region" description="Low complexity" evidence="1">
    <location>
        <begin position="335"/>
        <end position="353"/>
    </location>
</feature>
<dbReference type="Proteomes" id="UP000818624">
    <property type="component" value="Chromosome 1"/>
</dbReference>
<feature type="compositionally biased region" description="Low complexity" evidence="1">
    <location>
        <begin position="44"/>
        <end position="55"/>
    </location>
</feature>
<dbReference type="PANTHER" id="PTHR15615:SF27">
    <property type="entry name" value="PHO85 CYCLIN CLG1"/>
    <property type="match status" value="1"/>
</dbReference>
<feature type="compositionally biased region" description="Polar residues" evidence="1">
    <location>
        <begin position="60"/>
        <end position="89"/>
    </location>
</feature>
<name>A0ABY8EIC6_MALFU</name>
<feature type="compositionally biased region" description="Low complexity" evidence="1">
    <location>
        <begin position="311"/>
        <end position="323"/>
    </location>
</feature>
<dbReference type="CDD" id="cd20557">
    <property type="entry name" value="CYCLIN_ScPCL1-like"/>
    <property type="match status" value="1"/>
</dbReference>
<feature type="compositionally biased region" description="Basic and acidic residues" evidence="1">
    <location>
        <begin position="127"/>
        <end position="137"/>
    </location>
</feature>
<evidence type="ECO:0000313" key="3">
    <source>
        <dbReference type="Proteomes" id="UP000818624"/>
    </source>
</evidence>
<feature type="region of interest" description="Disordered" evidence="1">
    <location>
        <begin position="119"/>
        <end position="158"/>
    </location>
</feature>
<accession>A0ABY8EIC6</accession>
<proteinExistence type="predicted"/>
<feature type="region of interest" description="Disordered" evidence="1">
    <location>
        <begin position="44"/>
        <end position="89"/>
    </location>
</feature>
<gene>
    <name evidence="2" type="ORF">GLX27_000076</name>
</gene>
<dbReference type="EMBL" id="CP046234">
    <property type="protein sequence ID" value="WFD45456.1"/>
    <property type="molecule type" value="Genomic_DNA"/>
</dbReference>
<feature type="region of interest" description="Disordered" evidence="1">
    <location>
        <begin position="309"/>
        <end position="354"/>
    </location>
</feature>
<feature type="compositionally biased region" description="Basic residues" evidence="1">
    <location>
        <begin position="139"/>
        <end position="151"/>
    </location>
</feature>
<feature type="region of interest" description="Disordered" evidence="1">
    <location>
        <begin position="425"/>
        <end position="458"/>
    </location>
</feature>
<keyword evidence="3" id="KW-1185">Reference proteome</keyword>
<evidence type="ECO:0000313" key="2">
    <source>
        <dbReference type="EMBL" id="WFD45456.1"/>
    </source>
</evidence>
<evidence type="ECO:0000256" key="1">
    <source>
        <dbReference type="SAM" id="MobiDB-lite"/>
    </source>
</evidence>
<reference evidence="2 3" key="1">
    <citation type="journal article" date="2020" name="Elife">
        <title>Loss of centromere function drives karyotype evolution in closely related Malassezia species.</title>
        <authorList>
            <person name="Sankaranarayanan S.R."/>
            <person name="Ianiri G."/>
            <person name="Coelho M.A."/>
            <person name="Reza M.H."/>
            <person name="Thimmappa B.C."/>
            <person name="Ganguly P."/>
            <person name="Vadnala R.N."/>
            <person name="Sun S."/>
            <person name="Siddharthan R."/>
            <person name="Tellgren-Roth C."/>
            <person name="Dawson T.L."/>
            <person name="Heitman J."/>
            <person name="Sanyal K."/>
        </authorList>
    </citation>
    <scope>NUCLEOTIDE SEQUENCE [LARGE SCALE GENOMIC DNA]</scope>
    <source>
        <strain evidence="2">CBS14141</strain>
    </source>
</reference>
<dbReference type="Pfam" id="PF08613">
    <property type="entry name" value="Cyclin"/>
    <property type="match status" value="1"/>
</dbReference>
<sequence length="658" mass="70714">MMKVDTLPRNPAVHALDPRSSTHAQVLQPYISQYHSWKTGVPSDLSAAPSSLSAPGTEASVPTEQTGSAPATESASMQANPTSTQNQTPWDAARASEWCAQMVCYLWYAKSATLPRAEHPFTSTSRHRSESQSEVRPRGALHARGRTHRSAHSVSSLGSMAPAGAARIPSRHQLYPTERFYTFVKDVLRMTQVSKTVIAFSLLYIYRLKVRHPNLEGQCGSEYRLFLTSLVLANKFLDDHTYTNKTWSDVSRIPLKEITKMELQLWGGIDTNASATVEEYAWWQSTLDQLTSQRSLDQRWLTATDVTPALSPSSSFSDVSSASTGQHFTPPPSAVPEVRPPWSTAPASTTSAPLANTKDYAGFRAAKRRRASDTDDEGVACKIQRDTLPGGMPQMTAVQTMQAPPVVSPQDGWSTRGVPRLIMPSEPNPGGVAPRRSAVESVHTPSPEARRGCMMSSPSERPNIWDMKLSHTYGTSGAGFAPELLLPFESLSPFSTPHDHASTSPMVFGYYRLAAGYSHGIPAYCMINPVGLHGLRAMGTCNPVGLDDAATPLPAPVAAGVPSASGMQRTAPDYLSATTPMPASWGSATPVAHAPWPPTPYFASPEYMGMPGAGAKPTALPVHTQMDGLLPPHGAMLSNPVYSFPGTTSSAPPATGIP</sequence>
<dbReference type="PANTHER" id="PTHR15615">
    <property type="match status" value="1"/>
</dbReference>
<feature type="region of interest" description="Disordered" evidence="1">
    <location>
        <begin position="1"/>
        <end position="22"/>
    </location>
</feature>
<organism evidence="2 3">
    <name type="scientific">Malassezia furfur</name>
    <name type="common">Pityriasis versicolor infection agent</name>
    <name type="synonym">Pityrosporum furfur</name>
    <dbReference type="NCBI Taxonomy" id="55194"/>
    <lineage>
        <taxon>Eukaryota</taxon>
        <taxon>Fungi</taxon>
        <taxon>Dikarya</taxon>
        <taxon>Basidiomycota</taxon>
        <taxon>Ustilaginomycotina</taxon>
        <taxon>Malasseziomycetes</taxon>
        <taxon>Malasseziales</taxon>
        <taxon>Malasseziaceae</taxon>
        <taxon>Malassezia</taxon>
    </lineage>
</organism>
<dbReference type="Gene3D" id="1.10.472.10">
    <property type="entry name" value="Cyclin-like"/>
    <property type="match status" value="1"/>
</dbReference>
<protein>
    <submittedName>
        <fullName evidence="2">Uncharacterized protein</fullName>
    </submittedName>
</protein>